<accession>A0A9D0ZIF5</accession>
<name>A0A9D0ZIF5_9FIRM</name>
<organism evidence="2 3">
    <name type="scientific">Candidatus Scatavimonas merdigallinarum</name>
    <dbReference type="NCBI Taxonomy" id="2840914"/>
    <lineage>
        <taxon>Bacteria</taxon>
        <taxon>Bacillati</taxon>
        <taxon>Bacillota</taxon>
        <taxon>Clostridia</taxon>
        <taxon>Eubacteriales</taxon>
        <taxon>Oscillospiraceae</taxon>
        <taxon>Oscillospiraceae incertae sedis</taxon>
        <taxon>Candidatus Scatavimonas</taxon>
    </lineage>
</organism>
<evidence type="ECO:0000313" key="2">
    <source>
        <dbReference type="EMBL" id="HIQ80801.1"/>
    </source>
</evidence>
<dbReference type="Proteomes" id="UP000886787">
    <property type="component" value="Unassembled WGS sequence"/>
</dbReference>
<protein>
    <submittedName>
        <fullName evidence="2">Uncharacterized protein</fullName>
    </submittedName>
</protein>
<dbReference type="EMBL" id="DVFW01000027">
    <property type="protein sequence ID" value="HIQ80801.1"/>
    <property type="molecule type" value="Genomic_DNA"/>
</dbReference>
<dbReference type="AlphaFoldDB" id="A0A9D0ZIF5"/>
<feature type="region of interest" description="Disordered" evidence="1">
    <location>
        <begin position="30"/>
        <end position="51"/>
    </location>
</feature>
<reference evidence="2" key="1">
    <citation type="submission" date="2020-10" db="EMBL/GenBank/DDBJ databases">
        <authorList>
            <person name="Gilroy R."/>
        </authorList>
    </citation>
    <scope>NUCLEOTIDE SEQUENCE</scope>
    <source>
        <strain evidence="2">ChiSjej1B19-3389</strain>
    </source>
</reference>
<evidence type="ECO:0000256" key="1">
    <source>
        <dbReference type="SAM" id="MobiDB-lite"/>
    </source>
</evidence>
<feature type="compositionally biased region" description="Low complexity" evidence="1">
    <location>
        <begin position="34"/>
        <end position="51"/>
    </location>
</feature>
<gene>
    <name evidence="2" type="ORF">IAD32_05895</name>
</gene>
<reference evidence="2" key="2">
    <citation type="journal article" date="2021" name="PeerJ">
        <title>Extensive microbial diversity within the chicken gut microbiome revealed by metagenomics and culture.</title>
        <authorList>
            <person name="Gilroy R."/>
            <person name="Ravi A."/>
            <person name="Getino M."/>
            <person name="Pursley I."/>
            <person name="Horton D.L."/>
            <person name="Alikhan N.F."/>
            <person name="Baker D."/>
            <person name="Gharbi K."/>
            <person name="Hall N."/>
            <person name="Watson M."/>
            <person name="Adriaenssens E.M."/>
            <person name="Foster-Nyarko E."/>
            <person name="Jarju S."/>
            <person name="Secka A."/>
            <person name="Antonio M."/>
            <person name="Oren A."/>
            <person name="Chaudhuri R.R."/>
            <person name="La Ragione R."/>
            <person name="Hildebrand F."/>
            <person name="Pallen M.J."/>
        </authorList>
    </citation>
    <scope>NUCLEOTIDE SEQUENCE</scope>
    <source>
        <strain evidence="2">ChiSjej1B19-3389</strain>
    </source>
</reference>
<sequence>MKKKYMEPEVEKILFTFERIMLDPNDPEVGSIYDPGISDPPESIPDIDPWG</sequence>
<evidence type="ECO:0000313" key="3">
    <source>
        <dbReference type="Proteomes" id="UP000886787"/>
    </source>
</evidence>
<comment type="caution">
    <text evidence="2">The sequence shown here is derived from an EMBL/GenBank/DDBJ whole genome shotgun (WGS) entry which is preliminary data.</text>
</comment>
<proteinExistence type="predicted"/>